<evidence type="ECO:0000256" key="1">
    <source>
        <dbReference type="SAM" id="SignalP"/>
    </source>
</evidence>
<evidence type="ECO:0000313" key="3">
    <source>
        <dbReference type="Proteomes" id="UP001440984"/>
    </source>
</evidence>
<accession>A0ABV0L6I9</accession>
<dbReference type="Proteomes" id="UP001440984">
    <property type="component" value="Unassembled WGS sequence"/>
</dbReference>
<protein>
    <recommendedName>
        <fullName evidence="4">Secreted protein</fullName>
    </recommendedName>
</protein>
<dbReference type="EMBL" id="JBDZYD010000001">
    <property type="protein sequence ID" value="MEQ0557926.1"/>
    <property type="molecule type" value="Genomic_DNA"/>
</dbReference>
<keyword evidence="1" id="KW-0732">Signal</keyword>
<evidence type="ECO:0000313" key="2">
    <source>
        <dbReference type="EMBL" id="MEQ0557926.1"/>
    </source>
</evidence>
<comment type="caution">
    <text evidence="2">The sequence shown here is derived from an EMBL/GenBank/DDBJ whole genome shotgun (WGS) entry which is preliminary data.</text>
</comment>
<reference evidence="2 3" key="1">
    <citation type="submission" date="2024-05" db="EMBL/GenBank/DDBJ databases">
        <authorList>
            <person name="Zhao H."/>
            <person name="Xu Y."/>
            <person name="Lin S."/>
            <person name="Spain J.C."/>
            <person name="Zhou N.-Y."/>
        </authorList>
    </citation>
    <scope>NUCLEOTIDE SEQUENCE [LARGE SCALE GENOMIC DNA]</scope>
    <source>
        <strain evidence="2 3">NEAU-NG30</strain>
    </source>
</reference>
<dbReference type="RefSeq" id="WP_348947256.1">
    <property type="nucleotide sequence ID" value="NZ_JBDZYD010000001.1"/>
</dbReference>
<feature type="chain" id="PRO_5045413800" description="Secreted protein" evidence="1">
    <location>
        <begin position="21"/>
        <end position="153"/>
    </location>
</feature>
<name>A0ABV0L6I9_9PSEU</name>
<sequence>MRKISSVAAAVALALGTVLAGPSGVAHASASECTGGSNGFIDMPDDATGKYATGFVVNAGTTPVYFSLYYGTINGRQRGWAHLAGKTSPAGSDRFWMDWSGGRVSPWLQCGPFPNNRNGGSATTPAMVTADDYQFRVCGSVYPDPAVRCSDWW</sequence>
<feature type="signal peptide" evidence="1">
    <location>
        <begin position="1"/>
        <end position="20"/>
    </location>
</feature>
<keyword evidence="3" id="KW-1185">Reference proteome</keyword>
<proteinExistence type="predicted"/>
<gene>
    <name evidence="2" type="ORF">ABJI51_02500</name>
</gene>
<evidence type="ECO:0008006" key="4">
    <source>
        <dbReference type="Google" id="ProtNLM"/>
    </source>
</evidence>
<organism evidence="2 3">
    <name type="scientific">Amycolatopsis melonis</name>
    <dbReference type="NCBI Taxonomy" id="3156488"/>
    <lineage>
        <taxon>Bacteria</taxon>
        <taxon>Bacillati</taxon>
        <taxon>Actinomycetota</taxon>
        <taxon>Actinomycetes</taxon>
        <taxon>Pseudonocardiales</taxon>
        <taxon>Pseudonocardiaceae</taxon>
        <taxon>Amycolatopsis</taxon>
    </lineage>
</organism>